<evidence type="ECO:0000313" key="1">
    <source>
        <dbReference type="EMBL" id="OGY85371.1"/>
    </source>
</evidence>
<comment type="caution">
    <text evidence="1">The sequence shown here is derived from an EMBL/GenBank/DDBJ whole genome shotgun (WGS) entry which is preliminary data.</text>
</comment>
<dbReference type="GO" id="GO:0016829">
    <property type="term" value="F:lyase activity"/>
    <property type="evidence" value="ECO:0007669"/>
    <property type="project" value="InterPro"/>
</dbReference>
<evidence type="ECO:0000313" key="2">
    <source>
        <dbReference type="Proteomes" id="UP000176952"/>
    </source>
</evidence>
<sequence>MTLVEWFENIQSGPSGFTGQRIVPLKDGLKTEDFTNIYNENTYRAVLAETTKADGDTDKRLLLESTSAESDIHGVILLARWQDRFLVQAKGEVGYKDFWSLTATLQSSWYNLRHKKIPYAELIDTSEVYKLAIPQDAGMFYHKVNQYRFIILNSEPRVEHNFYLATAPEIFAAAAKGYVGEHLLQALGLALAHEAKK</sequence>
<dbReference type="Proteomes" id="UP000176952">
    <property type="component" value="Unassembled WGS sequence"/>
</dbReference>
<dbReference type="InterPro" id="IPR038153">
    <property type="entry name" value="EvaA-like_sf"/>
</dbReference>
<organism evidence="1 2">
    <name type="scientific">Candidatus Kerfeldbacteria bacterium RIFCSPHIGHO2_12_FULL_48_17</name>
    <dbReference type="NCBI Taxonomy" id="1798542"/>
    <lineage>
        <taxon>Bacteria</taxon>
        <taxon>Candidatus Kerfeldiibacteriota</taxon>
    </lineage>
</organism>
<reference evidence="1 2" key="1">
    <citation type="journal article" date="2016" name="Nat. Commun.">
        <title>Thousands of microbial genomes shed light on interconnected biogeochemical processes in an aquifer system.</title>
        <authorList>
            <person name="Anantharaman K."/>
            <person name="Brown C.T."/>
            <person name="Hug L.A."/>
            <person name="Sharon I."/>
            <person name="Castelle C.J."/>
            <person name="Probst A.J."/>
            <person name="Thomas B.C."/>
            <person name="Singh A."/>
            <person name="Wilkins M.J."/>
            <person name="Karaoz U."/>
            <person name="Brodie E.L."/>
            <person name="Williams K.H."/>
            <person name="Hubbard S.S."/>
            <person name="Banfield J.F."/>
        </authorList>
    </citation>
    <scope>NUCLEOTIDE SEQUENCE [LARGE SCALE GENOMIC DNA]</scope>
</reference>
<name>A0A1G2B877_9BACT</name>
<dbReference type="EMBL" id="MHKD01000002">
    <property type="protein sequence ID" value="OGY85371.1"/>
    <property type="molecule type" value="Genomic_DNA"/>
</dbReference>
<dbReference type="Gene3D" id="3.90.79.40">
    <property type="entry name" value="EvaA sugar 2,3-dehydratase subunit"/>
    <property type="match status" value="1"/>
</dbReference>
<gene>
    <name evidence="1" type="ORF">A3F54_03090</name>
</gene>
<accession>A0A1G2B877</accession>
<dbReference type="AlphaFoldDB" id="A0A1G2B877"/>
<protein>
    <submittedName>
        <fullName evidence="1">Uncharacterized protein</fullName>
    </submittedName>
</protein>
<proteinExistence type="predicted"/>